<feature type="signal peptide" evidence="1">
    <location>
        <begin position="1"/>
        <end position="20"/>
    </location>
</feature>
<dbReference type="EMBL" id="QJNU01000273">
    <property type="protein sequence ID" value="RYP03266.1"/>
    <property type="molecule type" value="Genomic_DNA"/>
</dbReference>
<proteinExistence type="predicted"/>
<sequence length="694" mass="75938">MHSFIAAVLTVVLGICLTNAMPQSVKHLEACGDAFYIKTKVAWPAGNSGVVVFFQPQNGVNGSLSISLQNSTTTGNALDPIYEASSSSSPMVGVSGHLKLNSSAILTIPILGSIRTIRDFTEGPSLLRPSIQDAITLAEIEGGKVSLSRLWLDNETTTTLSFAPASQNGSVKVRDRRVTFEAGTYSFNASFNYPQLEQLSPQEVFNQHSQGLVSQYPDQAQSLSFLSYSNKLLAGAWRFLTYFGRDSMITMLLMEPVLSTGEGGAFEAGIAAVLERLNKTDGSAAHEETIGDYATFLNLQENITSTAPQYDYKMIDTDYFLPVLLVDYFVKNAVGRSRASEFLSKKATENPANYELTYRQLALLNAEKIINVSAPFAVSGGQTKENLIHLKEDEIIGEWRDSTYGLGGGRIPYNVNAALVPAGLRAIGALAEAGFFPEHPEWNQTAHNYAQVWEDNSLHFFEVNVPQSEARSLVENYVDSNSFPFASQSQDINSNVSFYGLALDGNNNQTLVRVMNTDDCFRLFFLNTTNDRQLSSFLSQTADHILQPYPVGLSTDVGLLVANPAYGGDPVYSTNFTNSAYHGTVVWSWQLAMMAAGLERQLGRCSVQSAPEFCLDSELHGKVLSAYNHLWDLIDANSANLSGEVWSWVYEDGKFSPTPLGALPPPPGTNPTESDIRQLWSLAFLAVKRNQSLK</sequence>
<feature type="chain" id="PRO_5020644578" description="Glycogen debranching enzyme C-terminal domain-containing protein" evidence="1">
    <location>
        <begin position="21"/>
        <end position="694"/>
    </location>
</feature>
<gene>
    <name evidence="2" type="ORF">DL764_005259</name>
</gene>
<evidence type="ECO:0008006" key="4">
    <source>
        <dbReference type="Google" id="ProtNLM"/>
    </source>
</evidence>
<keyword evidence="1" id="KW-0732">Signal</keyword>
<comment type="caution">
    <text evidence="2">The sequence shown here is derived from an EMBL/GenBank/DDBJ whole genome shotgun (WGS) entry which is preliminary data.</text>
</comment>
<name>A0A4Q4T9M7_9PEZI</name>
<evidence type="ECO:0000313" key="2">
    <source>
        <dbReference type="EMBL" id="RYP03266.1"/>
    </source>
</evidence>
<organism evidence="2 3">
    <name type="scientific">Monosporascus ibericus</name>
    <dbReference type="NCBI Taxonomy" id="155417"/>
    <lineage>
        <taxon>Eukaryota</taxon>
        <taxon>Fungi</taxon>
        <taxon>Dikarya</taxon>
        <taxon>Ascomycota</taxon>
        <taxon>Pezizomycotina</taxon>
        <taxon>Sordariomycetes</taxon>
        <taxon>Xylariomycetidae</taxon>
        <taxon>Xylariales</taxon>
        <taxon>Xylariales incertae sedis</taxon>
        <taxon>Monosporascus</taxon>
    </lineage>
</organism>
<dbReference type="OrthoDB" id="2591256at2759"/>
<dbReference type="Proteomes" id="UP000293360">
    <property type="component" value="Unassembled WGS sequence"/>
</dbReference>
<evidence type="ECO:0000256" key="1">
    <source>
        <dbReference type="SAM" id="SignalP"/>
    </source>
</evidence>
<reference evidence="2 3" key="1">
    <citation type="submission" date="2018-06" db="EMBL/GenBank/DDBJ databases">
        <title>Complete Genomes of Monosporascus.</title>
        <authorList>
            <person name="Robinson A.J."/>
            <person name="Natvig D.O."/>
        </authorList>
    </citation>
    <scope>NUCLEOTIDE SEQUENCE [LARGE SCALE GENOMIC DNA]</scope>
    <source>
        <strain evidence="2 3">CBS 110550</strain>
    </source>
</reference>
<evidence type="ECO:0000313" key="3">
    <source>
        <dbReference type="Proteomes" id="UP000293360"/>
    </source>
</evidence>
<dbReference type="AlphaFoldDB" id="A0A4Q4T9M7"/>
<keyword evidence="3" id="KW-1185">Reference proteome</keyword>
<accession>A0A4Q4T9M7</accession>
<protein>
    <recommendedName>
        <fullName evidence="4">Glycogen debranching enzyme C-terminal domain-containing protein</fullName>
    </recommendedName>
</protein>